<protein>
    <submittedName>
        <fullName evidence="1">Retrovirus-related Pol polyprotein from type-1 retrotransposable element R1 2</fullName>
    </submittedName>
</protein>
<sequence>MGAQIPGPKDDIKKGTFVAIVTYVAAVWFHRAGFHVVQSSLLRAQRSTLVLMTKAYRSASTSALAVLAGVLPADLEVVKCGKVGSQRTVSTGRELSALKERCLSEAYSTWQERWSNDTKGRE</sequence>
<gene>
    <name evidence="1" type="ORF">EVAR_67877_1</name>
</gene>
<dbReference type="OrthoDB" id="7382669at2759"/>
<accession>A0A4C2A3Z9</accession>
<dbReference type="AlphaFoldDB" id="A0A4C2A3Z9"/>
<dbReference type="Proteomes" id="UP000299102">
    <property type="component" value="Unassembled WGS sequence"/>
</dbReference>
<reference evidence="1 2" key="1">
    <citation type="journal article" date="2019" name="Commun. Biol.">
        <title>The bagworm genome reveals a unique fibroin gene that provides high tensile strength.</title>
        <authorList>
            <person name="Kono N."/>
            <person name="Nakamura H."/>
            <person name="Ohtoshi R."/>
            <person name="Tomita M."/>
            <person name="Numata K."/>
            <person name="Arakawa K."/>
        </authorList>
    </citation>
    <scope>NUCLEOTIDE SEQUENCE [LARGE SCALE GENOMIC DNA]</scope>
</reference>
<dbReference type="EMBL" id="BGZK01002665">
    <property type="protein sequence ID" value="GBP95671.1"/>
    <property type="molecule type" value="Genomic_DNA"/>
</dbReference>
<evidence type="ECO:0000313" key="2">
    <source>
        <dbReference type="Proteomes" id="UP000299102"/>
    </source>
</evidence>
<comment type="caution">
    <text evidence="1">The sequence shown here is derived from an EMBL/GenBank/DDBJ whole genome shotgun (WGS) entry which is preliminary data.</text>
</comment>
<evidence type="ECO:0000313" key="1">
    <source>
        <dbReference type="EMBL" id="GBP95671.1"/>
    </source>
</evidence>
<name>A0A4C2A3Z9_EUMVA</name>
<keyword evidence="2" id="KW-1185">Reference proteome</keyword>
<proteinExistence type="predicted"/>
<organism evidence="1 2">
    <name type="scientific">Eumeta variegata</name>
    <name type="common">Bagworm moth</name>
    <name type="synonym">Eumeta japonica</name>
    <dbReference type="NCBI Taxonomy" id="151549"/>
    <lineage>
        <taxon>Eukaryota</taxon>
        <taxon>Metazoa</taxon>
        <taxon>Ecdysozoa</taxon>
        <taxon>Arthropoda</taxon>
        <taxon>Hexapoda</taxon>
        <taxon>Insecta</taxon>
        <taxon>Pterygota</taxon>
        <taxon>Neoptera</taxon>
        <taxon>Endopterygota</taxon>
        <taxon>Lepidoptera</taxon>
        <taxon>Glossata</taxon>
        <taxon>Ditrysia</taxon>
        <taxon>Tineoidea</taxon>
        <taxon>Psychidae</taxon>
        <taxon>Oiketicinae</taxon>
        <taxon>Eumeta</taxon>
    </lineage>
</organism>